<proteinExistence type="predicted"/>
<evidence type="ECO:0008006" key="2">
    <source>
        <dbReference type="Google" id="ProtNLM"/>
    </source>
</evidence>
<dbReference type="Pfam" id="PF13620">
    <property type="entry name" value="CarboxypepD_reg"/>
    <property type="match status" value="1"/>
</dbReference>
<gene>
    <name evidence="1" type="ORF">SDC9_161702</name>
</gene>
<evidence type="ECO:0000313" key="1">
    <source>
        <dbReference type="EMBL" id="MPN14375.1"/>
    </source>
</evidence>
<organism evidence="1">
    <name type="scientific">bioreactor metagenome</name>
    <dbReference type="NCBI Taxonomy" id="1076179"/>
    <lineage>
        <taxon>unclassified sequences</taxon>
        <taxon>metagenomes</taxon>
        <taxon>ecological metagenomes</taxon>
    </lineage>
</organism>
<dbReference type="Gene3D" id="2.60.40.1120">
    <property type="entry name" value="Carboxypeptidase-like, regulatory domain"/>
    <property type="match status" value="1"/>
</dbReference>
<sequence length="158" mass="17551">MKNKIILLIKAFLSVLPLTAKSQLNGIKGTVVSRIGRAPVQGAKVTLKADKERIVVTSQKGEFEITDIPLGTYQMIVEAADFQTLNLSVKVENYLKDLNFITLVSEFVVEKADEFSLSEFDTESASDVQSMPVLLSASKDVFENIAGYKFGEVRFRNR</sequence>
<dbReference type="GO" id="GO:0030246">
    <property type="term" value="F:carbohydrate binding"/>
    <property type="evidence" value="ECO:0007669"/>
    <property type="project" value="InterPro"/>
</dbReference>
<dbReference type="InterPro" id="IPR013784">
    <property type="entry name" value="Carb-bd-like_fold"/>
</dbReference>
<comment type="caution">
    <text evidence="1">The sequence shown here is derived from an EMBL/GenBank/DDBJ whole genome shotgun (WGS) entry which is preliminary data.</text>
</comment>
<dbReference type="SUPFAM" id="SSF49452">
    <property type="entry name" value="Starch-binding domain-like"/>
    <property type="match status" value="1"/>
</dbReference>
<dbReference type="EMBL" id="VSSQ01060994">
    <property type="protein sequence ID" value="MPN14375.1"/>
    <property type="molecule type" value="Genomic_DNA"/>
</dbReference>
<dbReference type="AlphaFoldDB" id="A0A645FIX5"/>
<name>A0A645FIX5_9ZZZZ</name>
<accession>A0A645FIX5</accession>
<protein>
    <recommendedName>
        <fullName evidence="2">TonB-dependent receptor SusC</fullName>
    </recommendedName>
</protein>
<reference evidence="1" key="1">
    <citation type="submission" date="2019-08" db="EMBL/GenBank/DDBJ databases">
        <authorList>
            <person name="Kucharzyk K."/>
            <person name="Murdoch R.W."/>
            <person name="Higgins S."/>
            <person name="Loffler F."/>
        </authorList>
    </citation>
    <scope>NUCLEOTIDE SEQUENCE</scope>
</reference>